<dbReference type="EMBL" id="CAXDID020000133">
    <property type="protein sequence ID" value="CAL6036112.1"/>
    <property type="molecule type" value="Genomic_DNA"/>
</dbReference>
<dbReference type="PROSITE" id="PS00018">
    <property type="entry name" value="EF_HAND_1"/>
    <property type="match status" value="3"/>
</dbReference>
<dbReference type="Gene3D" id="1.10.238.10">
    <property type="entry name" value="EF-hand"/>
    <property type="match status" value="2"/>
</dbReference>
<gene>
    <name evidence="3" type="ORF">HINF_LOCUS12995</name>
    <name evidence="6" type="ORF">HINF_LOCUS20773</name>
    <name evidence="7" type="ORF">HINF_LOCUS21085</name>
    <name evidence="8" type="ORF">HINF_LOCUS31093</name>
    <name evidence="9" type="ORF">HINF_LOCUS36252</name>
    <name evidence="4" type="ORF">HINF_LOCUS41743</name>
    <name evidence="5" type="ORF">HINF_LOCUS50956</name>
</gene>
<feature type="domain" description="EF-hand" evidence="2">
    <location>
        <begin position="22"/>
        <end position="57"/>
    </location>
</feature>
<evidence type="ECO:0000259" key="2">
    <source>
        <dbReference type="PROSITE" id="PS50222"/>
    </source>
</evidence>
<dbReference type="SUPFAM" id="SSF47473">
    <property type="entry name" value="EF-hand"/>
    <property type="match status" value="1"/>
</dbReference>
<dbReference type="EMBL" id="CATOUU010000967">
    <property type="protein sequence ID" value="CAI9963311.1"/>
    <property type="molecule type" value="Genomic_DNA"/>
</dbReference>
<dbReference type="PROSITE" id="PS50222">
    <property type="entry name" value="EF_HAND_2"/>
    <property type="match status" value="3"/>
</dbReference>
<feature type="domain" description="EF-hand" evidence="2">
    <location>
        <begin position="58"/>
        <end position="93"/>
    </location>
</feature>
<evidence type="ECO:0000313" key="8">
    <source>
        <dbReference type="EMBL" id="CAL6026955.1"/>
    </source>
</evidence>
<dbReference type="SMART" id="SM00054">
    <property type="entry name" value="EFh"/>
    <property type="match status" value="3"/>
</dbReference>
<evidence type="ECO:0000313" key="4">
    <source>
        <dbReference type="EMBL" id="CAI9954098.1"/>
    </source>
</evidence>
<evidence type="ECO:0000313" key="10">
    <source>
        <dbReference type="Proteomes" id="UP001642409"/>
    </source>
</evidence>
<reference evidence="6 10" key="2">
    <citation type="submission" date="2024-07" db="EMBL/GenBank/DDBJ databases">
        <authorList>
            <person name="Akdeniz Z."/>
        </authorList>
    </citation>
    <scope>NUCLEOTIDE SEQUENCE [LARGE SCALE GENOMIC DNA]</scope>
</reference>
<dbReference type="AlphaFoldDB" id="A0AA86NUP9"/>
<keyword evidence="1" id="KW-0106">Calcium</keyword>
<proteinExistence type="predicted"/>
<dbReference type="EMBL" id="CAXDID020000057">
    <property type="protein sequence ID" value="CAL6008367.1"/>
    <property type="molecule type" value="Genomic_DNA"/>
</dbReference>
<evidence type="ECO:0000313" key="5">
    <source>
        <dbReference type="EMBL" id="CAI9963311.1"/>
    </source>
</evidence>
<name>A0AA86NUP9_9EUKA</name>
<protein>
    <submittedName>
        <fullName evidence="3">EF hand domain-containing protein</fullName>
    </submittedName>
    <submittedName>
        <fullName evidence="6">EF_hand domain-containing protein</fullName>
    </submittedName>
</protein>
<evidence type="ECO:0000313" key="3">
    <source>
        <dbReference type="EMBL" id="CAI9925350.1"/>
    </source>
</evidence>
<dbReference type="EMBL" id="CAXDID020000103">
    <property type="protein sequence ID" value="CAL6026955.1"/>
    <property type="molecule type" value="Genomic_DNA"/>
</dbReference>
<reference evidence="3" key="1">
    <citation type="submission" date="2023-06" db="EMBL/GenBank/DDBJ databases">
        <authorList>
            <person name="Kurt Z."/>
        </authorList>
    </citation>
    <scope>NUCLEOTIDE SEQUENCE</scope>
</reference>
<dbReference type="EMBL" id="CATOUU010000341">
    <property type="protein sequence ID" value="CAI9925350.1"/>
    <property type="molecule type" value="Genomic_DNA"/>
</dbReference>
<evidence type="ECO:0000313" key="6">
    <source>
        <dbReference type="EMBL" id="CAL6007721.1"/>
    </source>
</evidence>
<dbReference type="EMBL" id="CAXDID020000056">
    <property type="protein sequence ID" value="CAL6007721.1"/>
    <property type="molecule type" value="Genomic_DNA"/>
</dbReference>
<dbReference type="GO" id="GO:0005509">
    <property type="term" value="F:calcium ion binding"/>
    <property type="evidence" value="ECO:0007669"/>
    <property type="project" value="InterPro"/>
</dbReference>
<dbReference type="Proteomes" id="UP001642409">
    <property type="component" value="Unassembled WGS sequence"/>
</dbReference>
<dbReference type="CDD" id="cd00051">
    <property type="entry name" value="EFh"/>
    <property type="match status" value="2"/>
</dbReference>
<dbReference type="Pfam" id="PF13202">
    <property type="entry name" value="EF-hand_5"/>
    <property type="match status" value="1"/>
</dbReference>
<accession>A0AA86NUP9</accession>
<evidence type="ECO:0000313" key="9">
    <source>
        <dbReference type="EMBL" id="CAL6036112.1"/>
    </source>
</evidence>
<sequence>MGCGQPTQTAIKTTGEEGAVMLTEAEIDDIFKKFDENGDGYIACEELQSQMTEQGFDVPAHVLKAMIAMADDNADNKIQKSEFRPFIKIILFTPTFEEILFKIADKNNDGMIDQKEFMKLKNKLNWEVENPAEKMTKEEFMAFVTKNMKQ</sequence>
<dbReference type="InterPro" id="IPR002048">
    <property type="entry name" value="EF_hand_dom"/>
</dbReference>
<dbReference type="InterPro" id="IPR018247">
    <property type="entry name" value="EF_Hand_1_Ca_BS"/>
</dbReference>
<dbReference type="InterPro" id="IPR011992">
    <property type="entry name" value="EF-hand-dom_pair"/>
</dbReference>
<evidence type="ECO:0000313" key="7">
    <source>
        <dbReference type="EMBL" id="CAL6008367.1"/>
    </source>
</evidence>
<organism evidence="3">
    <name type="scientific">Hexamita inflata</name>
    <dbReference type="NCBI Taxonomy" id="28002"/>
    <lineage>
        <taxon>Eukaryota</taxon>
        <taxon>Metamonada</taxon>
        <taxon>Diplomonadida</taxon>
        <taxon>Hexamitidae</taxon>
        <taxon>Hexamitinae</taxon>
        <taxon>Hexamita</taxon>
    </lineage>
</organism>
<evidence type="ECO:0000256" key="1">
    <source>
        <dbReference type="ARBA" id="ARBA00022837"/>
    </source>
</evidence>
<feature type="domain" description="EF-hand" evidence="2">
    <location>
        <begin position="100"/>
        <end position="127"/>
    </location>
</feature>
<dbReference type="EMBL" id="CATOUU010000845">
    <property type="protein sequence ID" value="CAI9954098.1"/>
    <property type="molecule type" value="Genomic_DNA"/>
</dbReference>
<dbReference type="Pfam" id="PF13499">
    <property type="entry name" value="EF-hand_7"/>
    <property type="match status" value="1"/>
</dbReference>
<keyword evidence="10" id="KW-1185">Reference proteome</keyword>
<comment type="caution">
    <text evidence="3">The sequence shown here is derived from an EMBL/GenBank/DDBJ whole genome shotgun (WGS) entry which is preliminary data.</text>
</comment>